<evidence type="ECO:0000313" key="1">
    <source>
        <dbReference type="EMBL" id="EFW06517.1"/>
    </source>
</evidence>
<dbReference type="AlphaFoldDB" id="E7G5L6"/>
<protein>
    <submittedName>
        <fullName evidence="1">Uncharacterized protein</fullName>
    </submittedName>
</protein>
<evidence type="ECO:0000313" key="2">
    <source>
        <dbReference type="Proteomes" id="UP000003157"/>
    </source>
</evidence>
<dbReference type="HOGENOM" id="CLU_3042370_0_0_9"/>
<accession>E7G5L6</accession>
<comment type="caution">
    <text evidence="1">The sequence shown here is derived from an EMBL/GenBank/DDBJ whole genome shotgun (WGS) entry which is preliminary data.</text>
</comment>
<reference evidence="1 2" key="1">
    <citation type="submission" date="2010-12" db="EMBL/GenBank/DDBJ databases">
        <title>The Genome Sequence of Coprobacillus sp. strain 29_1.</title>
        <authorList>
            <consortium name="The Broad Institute Genome Sequencing Platform"/>
            <person name="Earl A."/>
            <person name="Ward D."/>
            <person name="Feldgarden M."/>
            <person name="Gevers D."/>
            <person name="Daigneault M."/>
            <person name="Sibley C.D."/>
            <person name="White A."/>
            <person name="Strauss J."/>
            <person name="Allen-Vercoe E."/>
            <person name="Young S.K."/>
            <person name="Zeng Q."/>
            <person name="Gargeya S."/>
            <person name="Fitzgerald M."/>
            <person name="Haas B."/>
            <person name="Abouelleil A."/>
            <person name="Alvarado L."/>
            <person name="Arachchi H.M."/>
            <person name="Berlin A."/>
            <person name="Brown A."/>
            <person name="Chapman S.B."/>
            <person name="Chen Z."/>
            <person name="Dunbar C."/>
            <person name="Freedman E."/>
            <person name="Gearin G."/>
            <person name="Gellesch M."/>
            <person name="Goldberg J."/>
            <person name="Griggs A."/>
            <person name="Gujja S."/>
            <person name="Heilman E."/>
            <person name="Heiman D."/>
            <person name="Howarth C."/>
            <person name="Larson L."/>
            <person name="Lui A."/>
            <person name="MacDonald P.J.P."/>
            <person name="Mehta T."/>
            <person name="Montmayeur A."/>
            <person name="Murphy C."/>
            <person name="Neiman D."/>
            <person name="Pearson M."/>
            <person name="Priest M."/>
            <person name="Roberts A."/>
            <person name="Saif S."/>
            <person name="Shea T."/>
            <person name="Shenoy N."/>
            <person name="Sisk P."/>
            <person name="Stolte C."/>
            <person name="Sykes S."/>
            <person name="White J."/>
            <person name="Yandava C."/>
            <person name="Nusbaum C."/>
            <person name="Birren B."/>
        </authorList>
    </citation>
    <scope>NUCLEOTIDE SEQUENCE [LARGE SCALE GENOMIC DNA]</scope>
    <source>
        <strain evidence="1 2">29_1</strain>
    </source>
</reference>
<dbReference type="Proteomes" id="UP000003157">
    <property type="component" value="Unassembled WGS sequence"/>
</dbReference>
<sequence>MINSFFIVDTIVLKSNRNNKHLISTFKWKCLEDSICQFPNHVEIGLVVMLDEKA</sequence>
<dbReference type="RefSeq" id="WP_008787182.1">
    <property type="nucleotide sequence ID" value="NZ_CAUHJZ010000024.1"/>
</dbReference>
<dbReference type="EMBL" id="ADKX01000001">
    <property type="protein sequence ID" value="EFW06517.1"/>
    <property type="molecule type" value="Genomic_DNA"/>
</dbReference>
<name>E7G5L6_9FIRM</name>
<organism evidence="1 2">
    <name type="scientific">Coprobacillus cateniformis</name>
    <dbReference type="NCBI Taxonomy" id="100884"/>
    <lineage>
        <taxon>Bacteria</taxon>
        <taxon>Bacillati</taxon>
        <taxon>Bacillota</taxon>
        <taxon>Erysipelotrichia</taxon>
        <taxon>Erysipelotrichales</taxon>
        <taxon>Coprobacillaceae</taxon>
        <taxon>Coprobacillus</taxon>
    </lineage>
</organism>
<keyword evidence="2" id="KW-1185">Reference proteome</keyword>
<gene>
    <name evidence="1" type="ORF">HMPREF9488_00054</name>
</gene>
<proteinExistence type="predicted"/>